<dbReference type="InterPro" id="IPR017441">
    <property type="entry name" value="Protein_kinase_ATP_BS"/>
</dbReference>
<dbReference type="Gene3D" id="3.30.70.1230">
    <property type="entry name" value="Nucleotide cyclase"/>
    <property type="match status" value="1"/>
</dbReference>
<evidence type="ECO:0000256" key="7">
    <source>
        <dbReference type="PROSITE-ProRule" id="PRU10141"/>
    </source>
</evidence>
<name>A0A1E1IVP1_LEIGU</name>
<keyword evidence="2 11" id="KW-0723">Serine/threonine-protein kinase</keyword>
<dbReference type="Pfam" id="PF00069">
    <property type="entry name" value="Pkinase"/>
    <property type="match status" value="1"/>
</dbReference>
<dbReference type="PROSITE" id="PS00108">
    <property type="entry name" value="PROTEIN_KINASE_ST"/>
    <property type="match status" value="1"/>
</dbReference>
<evidence type="ECO:0000256" key="8">
    <source>
        <dbReference type="SAM" id="MobiDB-lite"/>
    </source>
</evidence>
<gene>
    <name evidence="11" type="primary">LgM4147LRVhigh.21.00990.00140</name>
    <name evidence="11" type="ORF">BN36_2128600</name>
</gene>
<feature type="transmembrane region" description="Helical" evidence="9">
    <location>
        <begin position="601"/>
        <end position="624"/>
    </location>
</feature>
<dbReference type="GO" id="GO:0016020">
    <property type="term" value="C:membrane"/>
    <property type="evidence" value="ECO:0007669"/>
    <property type="project" value="UniProtKB-SubCell"/>
</dbReference>
<feature type="compositionally biased region" description="Polar residues" evidence="8">
    <location>
        <begin position="1219"/>
        <end position="1231"/>
    </location>
</feature>
<dbReference type="SMART" id="SM00220">
    <property type="entry name" value="S_TKc"/>
    <property type="match status" value="1"/>
</dbReference>
<dbReference type="GO" id="GO:0004674">
    <property type="term" value="F:protein serine/threonine kinase activity"/>
    <property type="evidence" value="ECO:0007669"/>
    <property type="project" value="UniProtKB-KW"/>
</dbReference>
<feature type="binding site" evidence="7">
    <location>
        <position position="1446"/>
    </location>
    <ligand>
        <name>ATP</name>
        <dbReference type="ChEBI" id="CHEBI:30616"/>
    </ligand>
</feature>
<dbReference type="InterPro" id="IPR008271">
    <property type="entry name" value="Ser/Thr_kinase_AS"/>
</dbReference>
<evidence type="ECO:0000256" key="2">
    <source>
        <dbReference type="ARBA" id="ARBA00022527"/>
    </source>
</evidence>
<dbReference type="InterPro" id="IPR000719">
    <property type="entry name" value="Prot_kinase_dom"/>
</dbReference>
<dbReference type="GO" id="GO:0005524">
    <property type="term" value="F:ATP binding"/>
    <property type="evidence" value="ECO:0007669"/>
    <property type="project" value="UniProtKB-UniRule"/>
</dbReference>
<dbReference type="PANTHER" id="PTHR11584">
    <property type="entry name" value="SERINE/THREONINE PROTEIN KINASE"/>
    <property type="match status" value="1"/>
</dbReference>
<keyword evidence="6 7" id="KW-0067">ATP-binding</keyword>
<comment type="subcellular location">
    <subcellularLocation>
        <location evidence="1">Membrane</location>
        <topology evidence="1">Single-pass membrane protein</topology>
    </subcellularLocation>
</comment>
<evidence type="ECO:0000256" key="9">
    <source>
        <dbReference type="SAM" id="Phobius"/>
    </source>
</evidence>
<dbReference type="EMBL" id="CALQ01000825">
    <property type="protein sequence ID" value="CCM15360.1"/>
    <property type="molecule type" value="Genomic_DNA"/>
</dbReference>
<feature type="region of interest" description="Disordered" evidence="8">
    <location>
        <begin position="1186"/>
        <end position="1239"/>
    </location>
</feature>
<feature type="region of interest" description="Disordered" evidence="8">
    <location>
        <begin position="203"/>
        <end position="246"/>
    </location>
</feature>
<dbReference type="SUPFAM" id="SSF55073">
    <property type="entry name" value="Nucleotide cyclase"/>
    <property type="match status" value="1"/>
</dbReference>
<protein>
    <submittedName>
        <fullName evidence="11">Protein kinase, putative,serine/threonine protein kinase, putative</fullName>
    </submittedName>
</protein>
<evidence type="ECO:0000256" key="6">
    <source>
        <dbReference type="ARBA" id="ARBA00022840"/>
    </source>
</evidence>
<dbReference type="FunFam" id="1.10.510.10:FF:001153">
    <property type="entry name" value="Putative serine/threonine protein kinase"/>
    <property type="match status" value="1"/>
</dbReference>
<dbReference type="InterPro" id="IPR029787">
    <property type="entry name" value="Nucleotide_cyclase"/>
</dbReference>
<feature type="domain" description="Protein kinase" evidence="10">
    <location>
        <begin position="1417"/>
        <end position="1674"/>
    </location>
</feature>
<keyword evidence="5 11" id="KW-0418">Kinase</keyword>
<dbReference type="PROSITE" id="PS50011">
    <property type="entry name" value="PROTEIN_KINASE_DOM"/>
    <property type="match status" value="1"/>
</dbReference>
<dbReference type="Gene3D" id="1.10.510.10">
    <property type="entry name" value="Transferase(Phosphotransferase) domain 1"/>
    <property type="match status" value="1"/>
</dbReference>
<dbReference type="InterPro" id="IPR011009">
    <property type="entry name" value="Kinase-like_dom_sf"/>
</dbReference>
<feature type="transmembrane region" description="Helical" evidence="9">
    <location>
        <begin position="270"/>
        <end position="292"/>
    </location>
</feature>
<dbReference type="PROSITE" id="PS00107">
    <property type="entry name" value="PROTEIN_KINASE_ATP"/>
    <property type="match status" value="1"/>
</dbReference>
<evidence type="ECO:0000256" key="4">
    <source>
        <dbReference type="ARBA" id="ARBA00022741"/>
    </source>
</evidence>
<reference evidence="11" key="1">
    <citation type="submission" date="2012-08" db="EMBL/GenBank/DDBJ databases">
        <title>Comparative genomics of metastatic and non-metastatic Leishmania guyanensis provides insights into polygenic factors involved in Leishmania RNA virus infection.</title>
        <authorList>
            <person name="Smith D."/>
            <person name="Hertz-Fowler C."/>
            <person name="Martin R."/>
            <person name="Dickens N."/>
            <person name="Fasel N."/>
            <person name="Falquet L."/>
            <person name="Beverley S."/>
            <person name="Zangger H."/>
            <person name="Calderon-Copete S."/>
            <person name="Mottram J."/>
            <person name="Xenarios I."/>
        </authorList>
    </citation>
    <scope>NUCLEOTIDE SEQUENCE</scope>
    <source>
        <strain evidence="11">MHOM/BR/75/M4147/SSU:IR2SAT-LUC</strain>
    </source>
</reference>
<organism evidence="11">
    <name type="scientific">Leishmania guyanensis</name>
    <dbReference type="NCBI Taxonomy" id="5670"/>
    <lineage>
        <taxon>Eukaryota</taxon>
        <taxon>Discoba</taxon>
        <taxon>Euglenozoa</taxon>
        <taxon>Kinetoplastea</taxon>
        <taxon>Metakinetoplastina</taxon>
        <taxon>Trypanosomatida</taxon>
        <taxon>Trypanosomatidae</taxon>
        <taxon>Leishmaniinae</taxon>
        <taxon>Leishmania</taxon>
        <taxon>Leishmania guyanensis species complex</taxon>
    </lineage>
</organism>
<evidence type="ECO:0000256" key="3">
    <source>
        <dbReference type="ARBA" id="ARBA00022679"/>
    </source>
</evidence>
<accession>A0A1E1IVP1</accession>
<keyword evidence="9" id="KW-0472">Membrane</keyword>
<keyword evidence="3" id="KW-0808">Transferase</keyword>
<feature type="compositionally biased region" description="Low complexity" evidence="8">
    <location>
        <begin position="1206"/>
        <end position="1217"/>
    </location>
</feature>
<evidence type="ECO:0000259" key="10">
    <source>
        <dbReference type="PROSITE" id="PS50011"/>
    </source>
</evidence>
<dbReference type="PANTHER" id="PTHR11584:SF369">
    <property type="entry name" value="MITOGEN-ACTIVATED PROTEIN KINASE KINASE KINASE 19-RELATED"/>
    <property type="match status" value="1"/>
</dbReference>
<evidence type="ECO:0000256" key="1">
    <source>
        <dbReference type="ARBA" id="ARBA00004167"/>
    </source>
</evidence>
<keyword evidence="9" id="KW-1133">Transmembrane helix</keyword>
<proteinExistence type="predicted"/>
<evidence type="ECO:0000313" key="11">
    <source>
        <dbReference type="EMBL" id="CCM15360.1"/>
    </source>
</evidence>
<sequence>MEEEAPQNGGIQCVFTASSSASEEEATLSANVASSVDCCNDTLRIELPAISSGQCTGTGSPKSAICRPSEIAFSNKMEECTALSVEEHNAYQSAVALLQAGVLQKLVGGLGGQGVSRKLSSVIPTFSNFDPTEAIRTKSVSLFRNARQNNRGSLSISGGTLQCEMSIAADRLNDGETDGVILCSEAANHCSRHRESHPALRTVIAPGTSSPPPSPEQRQRCGPTSTSALDPSISLADGKSVEGNDSPDHGVAMDVVLRDASKIRGLRLTWLLYLLIITVIILFVLVLVQITYETSHMLTRSATEAVQAQAASLLNSVNMQQYTLEKLFKVMYEMNIKSFIQEYNTHSIVRDVMCSSLCHAPIAFASYNASGMQQWMVVCKPSMPSIELNLFPKKVMPGAASLLMVDYGKTALAYRTFYKNDNVETYVVITGKEALGRTFMNNNIAKYSTATLQSVVSAFFLQEWNTTRMSMLFHTLTENVSFYRNTPTSPTAEVLTPTFNSLCHADSPYVWHTVLRPMNQFNIAELPVNTPDQMGTMTNPIPTPLFEHKGAWGQVSRATLCSVTCTSANSSKCTPENPTNVWFLVDHSLAHLDSIQTTVKIVGVVSVMAVAIFSFIMFLVYISITVPVNHLRFQLMRAVGSNEMTTPWQRKIARWTYRLWLGDLTSIARSIYILSLCFRLNKKYVPDHVLRNHAKQLYLRRRKFNFLDEVNLKEDTVLEEDTDSDEANPSLVGVDTTLRPYDTLSLWHLAVPCGMDQVGHAATEGKVDCSAAEARIFGGPTLTEVSPGYASQPPLPAKSHETVTGGRVAPTRRGARLLRDASLNLGTYGEVEDMVMTQEALTVAASAMTIQSSNDIMNIRCEYETTVLCVRIPSVQLAYLINHSVAVHQHRRIMRVLLHRIRRHKGALFHCSGDCLGAVWNAFEGCPNHAECAAVCAQEIANVFAPYQSDGLHIGIVLHQGTLVCGTVEYSKTAFVTAFGDGPREALAVAELATSINSLNVLVTEPVKQALSGLYDCNIVDVIQLPSSAHQLLLFELSGSRTPERSLYDTLLQLPKQAQFSIDYARAFAQFRNHEFSEALQSIQKLQAHGSSRNTHLLRRLERLCLFYSAQPAALPRPYHRAFPVWVNYEAIAQAGLRNDPHFKTSQSECLMLHNTDRGVVYQGVPALRNDMDCIRDFKQELQENMRRLGSPRSTTRHRGSPAIDSSSTPPHSSPQPFLSMQSTPMPTSATAGMLSDASRHVSELLSATLPTKPRHVDPQENTAQMSLPSRLPAPAVAVAPHRSIAGTLLVAASAAAPMTCEEPKDRDGLEQSSAVMPSLHDVPSLSRHHSVAHDISLPLVTLAGTSDPVHTSTALLQSATIHSDSTRSSAQVDGTGYSIIQSAGLSFPETGSMRSFCGNNETLPAVIKAKNGTTYLRSTRILGKGSFGCVYLGMDAHSGRLAAIKFLPLPSDESGMEVVEAEVLILQRVNDTHVVQLLSYAFEGDTIVIFMECMLAGSLQNMISAFRTIPSSTARVFMRDVLRGLSKLHSMGIIHRDMKPQNVLLSFAGNCKISDFGASAWLQELARKESRGEVCGTPVYLAPEAARGNPEKESDIWSCGIMFLQMITGHLPYTSEQLASGAAALVYQIGSGIAQPNVPDDLDVLDAEFVRACLEKDPGKRTSAAGLLQLALFTV</sequence>
<dbReference type="SUPFAM" id="SSF56112">
    <property type="entry name" value="Protein kinase-like (PK-like)"/>
    <property type="match status" value="1"/>
</dbReference>
<keyword evidence="4 7" id="KW-0547">Nucleotide-binding</keyword>
<keyword evidence="9" id="KW-0812">Transmembrane</keyword>
<evidence type="ECO:0000256" key="5">
    <source>
        <dbReference type="ARBA" id="ARBA00022777"/>
    </source>
</evidence>